<dbReference type="Gene3D" id="3.40.50.150">
    <property type="entry name" value="Vaccinia Virus protein VP39"/>
    <property type="match status" value="1"/>
</dbReference>
<dbReference type="GO" id="GO:0070475">
    <property type="term" value="P:rRNA base methylation"/>
    <property type="evidence" value="ECO:0007669"/>
    <property type="project" value="TreeGrafter"/>
</dbReference>
<feature type="region of interest" description="Disordered" evidence="5">
    <location>
        <begin position="269"/>
        <end position="307"/>
    </location>
</feature>
<dbReference type="SUPFAM" id="SSF53335">
    <property type="entry name" value="S-adenosyl-L-methionine-dependent methyltransferases"/>
    <property type="match status" value="1"/>
</dbReference>
<organism evidence="6">
    <name type="scientific">anaerobic digester metagenome</name>
    <dbReference type="NCBI Taxonomy" id="1263854"/>
    <lineage>
        <taxon>unclassified sequences</taxon>
        <taxon>metagenomes</taxon>
        <taxon>ecological metagenomes</taxon>
    </lineage>
</organism>
<comment type="similarity">
    <text evidence="1">Belongs to the methyltransferase superfamily. RsmH family.</text>
</comment>
<evidence type="ECO:0000256" key="1">
    <source>
        <dbReference type="ARBA" id="ARBA00010396"/>
    </source>
</evidence>
<dbReference type="PIRSF" id="PIRSF004486">
    <property type="entry name" value="MraW"/>
    <property type="match status" value="1"/>
</dbReference>
<evidence type="ECO:0000256" key="3">
    <source>
        <dbReference type="ARBA" id="ARBA00022679"/>
    </source>
</evidence>
<dbReference type="AlphaFoldDB" id="A0A485M357"/>
<dbReference type="InterPro" id="IPR023397">
    <property type="entry name" value="SAM-dep_MeTrfase_MraW_recog"/>
</dbReference>
<sequence length="307" mass="34177">MQHVPVLLSEVLEVMMPHSGGRYFDGTLGYGGHARAILEKSAPGGLLAGVDLDGAAVLRLQQSLADYTGRVFIFQGNFTEIDRICAMLGWENLDGVLLDLGMSSTALDDPDRGFSFLRQGPLDMRFSTENTLSADTVVNTYDEHRLASLIHTYGEERFAPRIARRIVESRPVKSTTELAEIVSSAIPRRFWPKKIHPATKTFQAIRMEVNQEIENLQSFLPKAASLLAPGGVIAIISFHSLEDRIVKRFFAGTPERFVYPRGLPAPAPEEPRLLKPITRKSITPSEEEVRNNPRSRSARLRAARRLS</sequence>
<dbReference type="EMBL" id="CAADRM010000130">
    <property type="protein sequence ID" value="VFU17245.1"/>
    <property type="molecule type" value="Genomic_DNA"/>
</dbReference>
<dbReference type="EC" id="2.1.1.-" evidence="6"/>
<accession>A0A485M357</accession>
<evidence type="ECO:0000256" key="5">
    <source>
        <dbReference type="SAM" id="MobiDB-lite"/>
    </source>
</evidence>
<feature type="compositionally biased region" description="Basic residues" evidence="5">
    <location>
        <begin position="296"/>
        <end position="307"/>
    </location>
</feature>
<dbReference type="PANTHER" id="PTHR11265:SF0">
    <property type="entry name" value="12S RRNA N4-METHYLCYTIDINE METHYLTRANSFERASE"/>
    <property type="match status" value="1"/>
</dbReference>
<evidence type="ECO:0000256" key="2">
    <source>
        <dbReference type="ARBA" id="ARBA00022603"/>
    </source>
</evidence>
<dbReference type="InterPro" id="IPR029063">
    <property type="entry name" value="SAM-dependent_MTases_sf"/>
</dbReference>
<evidence type="ECO:0000256" key="4">
    <source>
        <dbReference type="ARBA" id="ARBA00022691"/>
    </source>
</evidence>
<reference evidence="6" key="1">
    <citation type="submission" date="2019-03" db="EMBL/GenBank/DDBJ databases">
        <authorList>
            <person name="Hao L."/>
        </authorList>
    </citation>
    <scope>NUCLEOTIDE SEQUENCE</scope>
</reference>
<keyword evidence="3 6" id="KW-0808">Transferase</keyword>
<name>A0A485M357_9ZZZZ</name>
<dbReference type="GO" id="GO:0005737">
    <property type="term" value="C:cytoplasm"/>
    <property type="evidence" value="ECO:0007669"/>
    <property type="project" value="TreeGrafter"/>
</dbReference>
<dbReference type="Pfam" id="PF01795">
    <property type="entry name" value="Methyltransf_5"/>
    <property type="match status" value="1"/>
</dbReference>
<dbReference type="Gene3D" id="1.10.150.170">
    <property type="entry name" value="Putative methyltransferase TM0872, insert domain"/>
    <property type="match status" value="1"/>
</dbReference>
<dbReference type="PANTHER" id="PTHR11265">
    <property type="entry name" value="S-ADENOSYL-METHYLTRANSFERASE MRAW"/>
    <property type="match status" value="1"/>
</dbReference>
<keyword evidence="2 6" id="KW-0489">Methyltransferase</keyword>
<protein>
    <submittedName>
        <fullName evidence="6">S-adenosyl-dependent methyltransferase activity on membrane-located substrates</fullName>
        <ecNumber evidence="6">2.1.1.-</ecNumber>
    </submittedName>
</protein>
<evidence type="ECO:0000313" key="6">
    <source>
        <dbReference type="EMBL" id="VFU17245.1"/>
    </source>
</evidence>
<dbReference type="NCBIfam" id="TIGR00006">
    <property type="entry name" value="16S rRNA (cytosine(1402)-N(4))-methyltransferase RsmH"/>
    <property type="match status" value="1"/>
</dbReference>
<gene>
    <name evidence="6" type="primary">mraW</name>
    <name evidence="6" type="ORF">SCFA_640021</name>
</gene>
<dbReference type="HAMAP" id="MF_01007">
    <property type="entry name" value="16SrRNA_methyltr_H"/>
    <property type="match status" value="1"/>
</dbReference>
<dbReference type="GO" id="GO:0071424">
    <property type="term" value="F:rRNA (cytosine-N4-)-methyltransferase activity"/>
    <property type="evidence" value="ECO:0007669"/>
    <property type="project" value="TreeGrafter"/>
</dbReference>
<dbReference type="SUPFAM" id="SSF81799">
    <property type="entry name" value="Putative methyltransferase TM0872, insert domain"/>
    <property type="match status" value="1"/>
</dbReference>
<dbReference type="InterPro" id="IPR002903">
    <property type="entry name" value="RsmH"/>
</dbReference>
<proteinExistence type="inferred from homology"/>
<keyword evidence="4" id="KW-0949">S-adenosyl-L-methionine</keyword>